<dbReference type="InterPro" id="IPR006910">
    <property type="entry name" value="Rad21_Rec8_N"/>
</dbReference>
<dbReference type="PANTHER" id="PTHR12585:SF69">
    <property type="entry name" value="FI11703P"/>
    <property type="match status" value="1"/>
</dbReference>
<dbReference type="EMBL" id="FN392321">
    <property type="protein sequence ID" value="CAY70240.1"/>
    <property type="molecule type" value="Genomic_DNA"/>
</dbReference>
<dbReference type="InterPro" id="IPR039781">
    <property type="entry name" value="Rad21/Rec8-like"/>
</dbReference>
<dbReference type="KEGG" id="ppa:PAS_chr3_1166"/>
<keyword evidence="2" id="KW-0539">Nucleus</keyword>
<dbReference type="Pfam" id="PF04825">
    <property type="entry name" value="Rad21_Rec8_N"/>
    <property type="match status" value="1"/>
</dbReference>
<dbReference type="GeneID" id="8199976"/>
<accession>C4R3X4</accession>
<evidence type="ECO:0000256" key="2">
    <source>
        <dbReference type="ARBA" id="ARBA00023242"/>
    </source>
</evidence>
<dbReference type="GO" id="GO:1990414">
    <property type="term" value="P:replication-born double-strand break repair via sister chromatid exchange"/>
    <property type="evidence" value="ECO:0007669"/>
    <property type="project" value="TreeGrafter"/>
</dbReference>
<dbReference type="RefSeq" id="XP_002492439.1">
    <property type="nucleotide sequence ID" value="XM_002492394.1"/>
</dbReference>
<dbReference type="PANTHER" id="PTHR12585">
    <property type="entry name" value="SCC1 / RAD21 FAMILY MEMBER"/>
    <property type="match status" value="1"/>
</dbReference>
<proteinExistence type="predicted"/>
<sequence>MCKFINNNRSISLRFTSNLLFGVTVCYKKKIEYFYNDTIIAKTKLSKKLFTPYVTFNKYVVPKQKKNILSDDPCFNIEVDILQKVSYLQDISPSNSINLNDIENENLSSIFEGNAENHQSLKGNTFEGRDININNLDLDDIIPDVDFLFDGQEFASVHGNDKDHESSFVAAENVDLGLEFDVLNLQTENEGDSNALNTEPKSPQKKDTVPKKLSKRQLVFDNKITVSVSEFNDWTGNYLQRMIPENVTKTNAKMLKETNPFTTLLSQLSPSGKAAPDETLDAYVRNAASRRESTTSNELEYARNQSHSRHSSRTSLASFNLNENILDEMNQDEHYEQPLNNDSYFEENDSFFDIPDFRLRIGNSSSSSSTISRRRPTSTLDGFNRHNIIDEALYEQSFDAEFTTHDSLYNHLEDKAPSNPRDERFYHFLRNKSSIVGQRKVNPISNKVFSKVTFQELVSSNITEAGCNKSIAASVFYGILTLATHNLVAIDHEPLQNYGILEGKDITITLIVG</sequence>
<dbReference type="GO" id="GO:0003682">
    <property type="term" value="F:chromatin binding"/>
    <property type="evidence" value="ECO:0007669"/>
    <property type="project" value="TreeGrafter"/>
</dbReference>
<dbReference type="FunCoup" id="C4R3X4">
    <property type="interactions" value="107"/>
</dbReference>
<dbReference type="CDD" id="cd21790">
    <property type="entry name" value="Rad21_Rec8_M_ScRec8p-like"/>
    <property type="match status" value="1"/>
</dbReference>
<keyword evidence="6" id="KW-1185">Reference proteome</keyword>
<reference evidence="5 6" key="1">
    <citation type="journal article" date="2009" name="Nat. Biotechnol.">
        <title>Genome sequence of the recombinant protein production host Pichia pastoris.</title>
        <authorList>
            <person name="De Schutter K."/>
            <person name="Lin Y.C."/>
            <person name="Tiels P."/>
            <person name="Van Hecke A."/>
            <person name="Glinka S."/>
            <person name="Weber-Lehmann J."/>
            <person name="Rouze P."/>
            <person name="Van de Peer Y."/>
            <person name="Callewaert N."/>
        </authorList>
    </citation>
    <scope>NUCLEOTIDE SEQUENCE [LARGE SCALE GENOMIC DNA]</scope>
    <source>
        <strain evidence="6">GS115 / ATCC 20864</strain>
    </source>
</reference>
<feature type="compositionally biased region" description="Polar residues" evidence="3">
    <location>
        <begin position="189"/>
        <end position="201"/>
    </location>
</feature>
<dbReference type="InParanoid" id="C4R3X4"/>
<evidence type="ECO:0000259" key="4">
    <source>
        <dbReference type="Pfam" id="PF04825"/>
    </source>
</evidence>
<evidence type="ECO:0000313" key="6">
    <source>
        <dbReference type="Proteomes" id="UP000000314"/>
    </source>
</evidence>
<dbReference type="HOGENOM" id="CLU_531109_0_0_1"/>
<evidence type="ECO:0000256" key="1">
    <source>
        <dbReference type="ARBA" id="ARBA00004123"/>
    </source>
</evidence>
<dbReference type="STRING" id="644223.C4R3X4"/>
<dbReference type="OrthoDB" id="5427633at2759"/>
<comment type="subcellular location">
    <subcellularLocation>
        <location evidence="1">Nucleus</location>
    </subcellularLocation>
</comment>
<dbReference type="GO" id="GO:0005634">
    <property type="term" value="C:nucleus"/>
    <property type="evidence" value="ECO:0007669"/>
    <property type="project" value="UniProtKB-SubCell"/>
</dbReference>
<dbReference type="GO" id="GO:0008278">
    <property type="term" value="C:cohesin complex"/>
    <property type="evidence" value="ECO:0007669"/>
    <property type="project" value="InterPro"/>
</dbReference>
<evidence type="ECO:0000313" key="5">
    <source>
        <dbReference type="EMBL" id="CAY70240.1"/>
    </source>
</evidence>
<feature type="domain" description="Rad21/Rec8-like protein N-terminal" evidence="4">
    <location>
        <begin position="4"/>
        <end position="63"/>
    </location>
</feature>
<dbReference type="AlphaFoldDB" id="C4R3X4"/>
<evidence type="ECO:0000256" key="3">
    <source>
        <dbReference type="SAM" id="MobiDB-lite"/>
    </source>
</evidence>
<feature type="region of interest" description="Disordered" evidence="3">
    <location>
        <begin position="288"/>
        <end position="314"/>
    </location>
</feature>
<organism evidence="5 6">
    <name type="scientific">Komagataella phaffii (strain GS115 / ATCC 20864)</name>
    <name type="common">Yeast</name>
    <name type="synonym">Pichia pastoris</name>
    <dbReference type="NCBI Taxonomy" id="644223"/>
    <lineage>
        <taxon>Eukaryota</taxon>
        <taxon>Fungi</taxon>
        <taxon>Dikarya</taxon>
        <taxon>Ascomycota</taxon>
        <taxon>Saccharomycotina</taxon>
        <taxon>Pichiomycetes</taxon>
        <taxon>Pichiales</taxon>
        <taxon>Pichiaceae</taxon>
        <taxon>Komagataella</taxon>
    </lineage>
</organism>
<gene>
    <name evidence="5" type="ordered locus">PAS_chr3_1166</name>
</gene>
<feature type="region of interest" description="Disordered" evidence="3">
    <location>
        <begin position="189"/>
        <end position="213"/>
    </location>
</feature>
<name>C4R3X4_KOMPG</name>
<dbReference type="GO" id="GO:0007062">
    <property type="term" value="P:sister chromatid cohesion"/>
    <property type="evidence" value="ECO:0007669"/>
    <property type="project" value="InterPro"/>
</dbReference>
<protein>
    <recommendedName>
        <fullName evidence="4">Rad21/Rec8-like protein N-terminal domain-containing protein</fullName>
    </recommendedName>
</protein>
<dbReference type="Proteomes" id="UP000000314">
    <property type="component" value="Chromosome 3"/>
</dbReference>